<protein>
    <submittedName>
        <fullName evidence="1">Uncharacterized protein</fullName>
    </submittedName>
</protein>
<keyword evidence="2" id="KW-1185">Reference proteome</keyword>
<gene>
    <name evidence="1" type="ORF">GPUN_2897</name>
</gene>
<name>H5TF84_9ALTE</name>
<evidence type="ECO:0000313" key="2">
    <source>
        <dbReference type="Proteomes" id="UP000053586"/>
    </source>
</evidence>
<reference evidence="1 2" key="1">
    <citation type="journal article" date="2012" name="J. Bacteriol.">
        <title>Genome sequence of proteorhodopsin-containing sea ice bacterium Glaciecola punicea ACAM 611T.</title>
        <authorList>
            <person name="Qin Q.-L."/>
            <person name="Xie B.-B."/>
            <person name="Shu Y.-L."/>
            <person name="Rong J.-C."/>
            <person name="Zhao D.-L."/>
            <person name="Zhang X.-Y."/>
            <person name="Chen X.-L."/>
            <person name="Zhou B.-C."/>
            <person name="Zhanga Y.-Z."/>
        </authorList>
    </citation>
    <scope>NUCLEOTIDE SEQUENCE [LARGE SCALE GENOMIC DNA]</scope>
    <source>
        <strain evidence="1 2">ACAM 611</strain>
    </source>
</reference>
<proteinExistence type="predicted"/>
<sequence>MVSSILIGNYLVQQAVKFENEDFTKITKGIHDCVNSN</sequence>
<dbReference type="EMBL" id="BAET01000033">
    <property type="protein sequence ID" value="GAB57011.1"/>
    <property type="molecule type" value="Genomic_DNA"/>
</dbReference>
<dbReference type="AlphaFoldDB" id="H5TF84"/>
<comment type="caution">
    <text evidence="1">The sequence shown here is derived from an EMBL/GenBank/DDBJ whole genome shotgun (WGS) entry which is preliminary data.</text>
</comment>
<reference evidence="1 2" key="2">
    <citation type="journal article" date="2017" name="Antonie Van Leeuwenhoek">
        <title>Rhizobium rhizosphaerae sp. nov., a novel species isolated from rice rhizosphere.</title>
        <authorList>
            <person name="Zhao J.J."/>
            <person name="Zhang J."/>
            <person name="Zhang R.J."/>
            <person name="Zhang C.W."/>
            <person name="Yin H.Q."/>
            <person name="Zhang X.X."/>
        </authorList>
    </citation>
    <scope>NUCLEOTIDE SEQUENCE [LARGE SCALE GENOMIC DNA]</scope>
    <source>
        <strain evidence="1 2">ACAM 611</strain>
    </source>
</reference>
<accession>H5TF84</accession>
<organism evidence="1 2">
    <name type="scientific">Glaciecola punicea ACAM 611</name>
    <dbReference type="NCBI Taxonomy" id="1121923"/>
    <lineage>
        <taxon>Bacteria</taxon>
        <taxon>Pseudomonadati</taxon>
        <taxon>Pseudomonadota</taxon>
        <taxon>Gammaproteobacteria</taxon>
        <taxon>Alteromonadales</taxon>
        <taxon>Alteromonadaceae</taxon>
        <taxon>Glaciecola</taxon>
    </lineage>
</organism>
<evidence type="ECO:0000313" key="1">
    <source>
        <dbReference type="EMBL" id="GAB57011.1"/>
    </source>
</evidence>
<dbReference type="Proteomes" id="UP000053586">
    <property type="component" value="Unassembled WGS sequence"/>
</dbReference>